<evidence type="ECO:0000313" key="2">
    <source>
        <dbReference type="EMBL" id="ACR68026.2"/>
    </source>
</evidence>
<gene>
    <name evidence="2" type="ordered locus">NT01EI_0805</name>
</gene>
<name>C5BH90_EDWI9</name>
<dbReference type="Proteomes" id="UP000001485">
    <property type="component" value="Chromosome"/>
</dbReference>
<accession>C5BH90</accession>
<dbReference type="Pfam" id="PF12528">
    <property type="entry name" value="T2SSppdC"/>
    <property type="match status" value="1"/>
</dbReference>
<evidence type="ECO:0000313" key="3">
    <source>
        <dbReference type="Proteomes" id="UP000001485"/>
    </source>
</evidence>
<dbReference type="EMBL" id="CP001600">
    <property type="protein sequence ID" value="ACR68026.2"/>
    <property type="molecule type" value="Genomic_DNA"/>
</dbReference>
<protein>
    <recommendedName>
        <fullName evidence="1">Prepilin peptidase dependent protein C-like C-terminal domain-containing protein</fullName>
    </recommendedName>
</protein>
<dbReference type="KEGG" id="eic:NT01EI_0805"/>
<organism evidence="2 3">
    <name type="scientific">Edwardsiella ictaluri (strain 93-146)</name>
    <dbReference type="NCBI Taxonomy" id="634503"/>
    <lineage>
        <taxon>Bacteria</taxon>
        <taxon>Pseudomonadati</taxon>
        <taxon>Pseudomonadota</taxon>
        <taxon>Gammaproteobacteria</taxon>
        <taxon>Enterobacterales</taxon>
        <taxon>Hafniaceae</taxon>
        <taxon>Edwardsiella</taxon>
    </lineage>
</organism>
<dbReference type="HOGENOM" id="CLU_159221_0_0_6"/>
<dbReference type="InterPro" id="IPR022204">
    <property type="entry name" value="PpdC-like_C"/>
</dbReference>
<reference evidence="3" key="1">
    <citation type="submission" date="2009-03" db="EMBL/GenBank/DDBJ databases">
        <title>Complete genome sequence of Edwardsiella ictaluri 93-146.</title>
        <authorList>
            <person name="Williams M.L."/>
            <person name="Gillaspy A.F."/>
            <person name="Dyer D.W."/>
            <person name="Thune R.L."/>
            <person name="Waldbieser G.C."/>
            <person name="Schuster S.C."/>
            <person name="Gipson J."/>
            <person name="Zaitshik J."/>
            <person name="Landry C."/>
            <person name="Lawrence M.L."/>
        </authorList>
    </citation>
    <scope>NUCLEOTIDE SEQUENCE [LARGE SCALE GENOMIC DNA]</scope>
    <source>
        <strain evidence="3">93-146</strain>
    </source>
</reference>
<sequence length="130" mass="13996">MSGSNDIGRCPAAGATFCPRGSPVQQRGSVLVEVMLALLLTSVGLMGLVQTQRALLHVQWVQEQRQEAWRYARGALAQATLPLLTPSEEGMPPGWHRTLGLRTAGSCRLLVCELSPPRGRPVSLAKLICP</sequence>
<dbReference type="AlphaFoldDB" id="C5BH90"/>
<feature type="domain" description="Prepilin peptidase dependent protein C-like C-terminal" evidence="1">
    <location>
        <begin position="52"/>
        <end position="130"/>
    </location>
</feature>
<proteinExistence type="predicted"/>
<dbReference type="STRING" id="67780.B6E78_14640"/>
<reference evidence="2 3" key="2">
    <citation type="journal article" date="2012" name="J. Bacteriol.">
        <title>Genome Sequence of Edwardsiella ictaluri 93-146, a Strain Associated with a Natural Channel Catfish Outbreak of Enteric Septicemia of Catfish.</title>
        <authorList>
            <person name="Williams M.L."/>
            <person name="Gillaspy A.F."/>
            <person name="Dyer D.W."/>
            <person name="Thune R.L."/>
            <person name="Waldbieser G.C."/>
            <person name="Schuster S.C."/>
            <person name="Gipson J."/>
            <person name="Zaitshik J."/>
            <person name="Landry C."/>
            <person name="Banes M.M."/>
            <person name="Lawrence M.L."/>
        </authorList>
    </citation>
    <scope>NUCLEOTIDE SEQUENCE [LARGE SCALE GENOMIC DNA]</scope>
    <source>
        <strain evidence="2 3">93-146</strain>
    </source>
</reference>
<evidence type="ECO:0000259" key="1">
    <source>
        <dbReference type="Pfam" id="PF12528"/>
    </source>
</evidence>